<evidence type="ECO:0000256" key="5">
    <source>
        <dbReference type="ARBA" id="ARBA00022475"/>
    </source>
</evidence>
<dbReference type="InterPro" id="IPR042094">
    <property type="entry name" value="T2SS_GspF_sf"/>
</dbReference>
<keyword evidence="8" id="KW-0479">Metal-binding</keyword>
<dbReference type="Pfam" id="PF00482">
    <property type="entry name" value="T2SSF"/>
    <property type="match status" value="2"/>
</dbReference>
<feature type="transmembrane region" description="Helical" evidence="15">
    <location>
        <begin position="221"/>
        <end position="241"/>
    </location>
</feature>
<keyword evidence="5" id="KW-1003">Cell membrane</keyword>
<evidence type="ECO:0000259" key="16">
    <source>
        <dbReference type="Pfam" id="PF00482"/>
    </source>
</evidence>
<dbReference type="NCBIfam" id="TIGR02120">
    <property type="entry name" value="GspF"/>
    <property type="match status" value="1"/>
</dbReference>
<keyword evidence="4 14" id="KW-0813">Transport</keyword>
<feature type="domain" description="Type II secretion system protein GspF" evidence="16">
    <location>
        <begin position="70"/>
        <end position="192"/>
    </location>
</feature>
<evidence type="ECO:0000256" key="12">
    <source>
        <dbReference type="ARBA" id="ARBA00023136"/>
    </source>
</evidence>
<evidence type="ECO:0000256" key="1">
    <source>
        <dbReference type="ARBA" id="ARBA00002684"/>
    </source>
</evidence>
<evidence type="ECO:0000256" key="7">
    <source>
        <dbReference type="ARBA" id="ARBA00022692"/>
    </source>
</evidence>
<evidence type="ECO:0000256" key="11">
    <source>
        <dbReference type="ARBA" id="ARBA00022989"/>
    </source>
</evidence>
<comment type="similarity">
    <text evidence="3 14">Belongs to the GSP F family.</text>
</comment>
<keyword evidence="11 15" id="KW-1133">Transmembrane helix</keyword>
<evidence type="ECO:0000256" key="13">
    <source>
        <dbReference type="ARBA" id="ARBA00030750"/>
    </source>
</evidence>
<dbReference type="InterPro" id="IPR018076">
    <property type="entry name" value="T2SS_GspF_dom"/>
</dbReference>
<evidence type="ECO:0000256" key="4">
    <source>
        <dbReference type="ARBA" id="ARBA00022448"/>
    </source>
</evidence>
<evidence type="ECO:0000256" key="2">
    <source>
        <dbReference type="ARBA" id="ARBA00004429"/>
    </source>
</evidence>
<dbReference type="InterPro" id="IPR001992">
    <property type="entry name" value="T2SS_GspF/T4SS_PilC_CS"/>
</dbReference>
<dbReference type="PANTHER" id="PTHR30012">
    <property type="entry name" value="GENERAL SECRETION PATHWAY PROTEIN"/>
    <property type="match status" value="1"/>
</dbReference>
<dbReference type="EMBL" id="JBGUAW010000010">
    <property type="protein sequence ID" value="MFA9462049.1"/>
    <property type="molecule type" value="Genomic_DNA"/>
</dbReference>
<protein>
    <recommendedName>
        <fullName evidence="13">General secretion pathway protein F</fullName>
    </recommendedName>
</protein>
<proteinExistence type="inferred from homology"/>
<dbReference type="InterPro" id="IPR011850">
    <property type="entry name" value="T2SS_GspF"/>
</dbReference>
<feature type="domain" description="Type II secretion system protein GspF" evidence="16">
    <location>
        <begin position="273"/>
        <end position="394"/>
    </location>
</feature>
<dbReference type="PANTHER" id="PTHR30012:SF0">
    <property type="entry name" value="TYPE II SECRETION SYSTEM PROTEIN F-RELATED"/>
    <property type="match status" value="1"/>
</dbReference>
<keyword evidence="7 14" id="KW-0812">Transmembrane</keyword>
<comment type="function">
    <text evidence="1">Component of the type II secretion system inner membrane complex required for the energy-dependent secretion of extracellular factors such as proteases and toxins from the periplasm.</text>
</comment>
<dbReference type="RefSeq" id="WP_373656836.1">
    <property type="nucleotide sequence ID" value="NZ_JBGUAW010000010.1"/>
</dbReference>
<keyword evidence="12 15" id="KW-0472">Membrane</keyword>
<name>A0ABV4TY75_9GAMM</name>
<evidence type="ECO:0000256" key="9">
    <source>
        <dbReference type="ARBA" id="ARBA00022837"/>
    </source>
</evidence>
<evidence type="ECO:0000256" key="15">
    <source>
        <dbReference type="SAM" id="Phobius"/>
    </source>
</evidence>
<evidence type="ECO:0000256" key="6">
    <source>
        <dbReference type="ARBA" id="ARBA00022519"/>
    </source>
</evidence>
<organism evidence="17 18">
    <name type="scientific">Thiohalorhabdus methylotrophus</name>
    <dbReference type="NCBI Taxonomy" id="3242694"/>
    <lineage>
        <taxon>Bacteria</taxon>
        <taxon>Pseudomonadati</taxon>
        <taxon>Pseudomonadota</taxon>
        <taxon>Gammaproteobacteria</taxon>
        <taxon>Thiohalorhabdales</taxon>
        <taxon>Thiohalorhabdaceae</taxon>
        <taxon>Thiohalorhabdus</taxon>
    </lineage>
</organism>
<comment type="subcellular location">
    <subcellularLocation>
        <location evidence="2 14">Cell inner membrane</location>
        <topology evidence="2 14">Multi-pass membrane protein</topology>
    </subcellularLocation>
</comment>
<keyword evidence="18" id="KW-1185">Reference proteome</keyword>
<evidence type="ECO:0000256" key="8">
    <source>
        <dbReference type="ARBA" id="ARBA00022723"/>
    </source>
</evidence>
<keyword evidence="6" id="KW-0997">Cell inner membrane</keyword>
<evidence type="ECO:0000256" key="10">
    <source>
        <dbReference type="ARBA" id="ARBA00022927"/>
    </source>
</evidence>
<reference evidence="17 18" key="1">
    <citation type="submission" date="2024-08" db="EMBL/GenBank/DDBJ databases">
        <title>Whole-genome sequencing of halo(alkali)philic microorganisms from hypersaline lakes.</title>
        <authorList>
            <person name="Sorokin D.Y."/>
            <person name="Merkel A.Y."/>
            <person name="Messina E."/>
            <person name="Yakimov M."/>
        </authorList>
    </citation>
    <scope>NUCLEOTIDE SEQUENCE [LARGE SCALE GENOMIC DNA]</scope>
    <source>
        <strain evidence="17 18">Cl-TMA</strain>
    </source>
</reference>
<dbReference type="Proteomes" id="UP001575181">
    <property type="component" value="Unassembled WGS sequence"/>
</dbReference>
<dbReference type="PROSITE" id="PS00874">
    <property type="entry name" value="T2SP_F"/>
    <property type="match status" value="1"/>
</dbReference>
<evidence type="ECO:0000256" key="14">
    <source>
        <dbReference type="RuleBase" id="RU003923"/>
    </source>
</evidence>
<accession>A0ABV4TY75</accession>
<evidence type="ECO:0000313" key="17">
    <source>
        <dbReference type="EMBL" id="MFA9462049.1"/>
    </source>
</evidence>
<dbReference type="InterPro" id="IPR003004">
    <property type="entry name" value="GspF/PilC"/>
</dbReference>
<keyword evidence="10" id="KW-0653">Protein transport</keyword>
<sequence>MAAFEYQALDARGRSRKGILTGDSPRQIRSQLRNQGLYPVEVQPVAEQSGKQGRPMLGGRVSAAGLALLTRQLATLVRAGMPLEEALRALGEQVNGRQLQSVVAGVRAQITEGSTLTEALGTFPRTFPELYRVMVEAGEASGRLEEVLDRLADYTEQRQAMRQKLGVALIYPILVTVVAILVVVALLTYVVPEVVRVFESTGQSLPLLTRGLIASSDFLRANGLILALLLGGTGLVTGYALRRPRIRYGFDRLLLRLPFIGRLSRTINSARLARTLAILTESGVPLLEAIRIGGRVVKNKPIREAVEEAAVSVREGGRLHAALGQSGYFPPLMVHMLSAGEESGELEKMLERAASNQERELESAVSAATALMEPVLILVMGGIVLVIVLAILLPIFEMNQMVG</sequence>
<gene>
    <name evidence="17" type="primary">gspF</name>
    <name evidence="17" type="ORF">ACERLL_14595</name>
</gene>
<comment type="caution">
    <text evidence="17">The sequence shown here is derived from an EMBL/GenBank/DDBJ whole genome shotgun (WGS) entry which is preliminary data.</text>
</comment>
<feature type="transmembrane region" description="Helical" evidence="15">
    <location>
        <begin position="168"/>
        <end position="191"/>
    </location>
</feature>
<dbReference type="PRINTS" id="PR00812">
    <property type="entry name" value="BCTERIALGSPF"/>
</dbReference>
<dbReference type="Gene3D" id="1.20.81.30">
    <property type="entry name" value="Type II secretion system (T2SS), domain F"/>
    <property type="match status" value="2"/>
</dbReference>
<feature type="transmembrane region" description="Helical" evidence="15">
    <location>
        <begin position="375"/>
        <end position="396"/>
    </location>
</feature>
<keyword evidence="9" id="KW-0106">Calcium</keyword>
<evidence type="ECO:0000256" key="3">
    <source>
        <dbReference type="ARBA" id="ARBA00005745"/>
    </source>
</evidence>
<evidence type="ECO:0000313" key="18">
    <source>
        <dbReference type="Proteomes" id="UP001575181"/>
    </source>
</evidence>